<reference evidence="1 2" key="1">
    <citation type="journal article" date="2023" name="Nucleic Acids Res.">
        <title>The hologenome of Daphnia magna reveals possible DNA methylation and microbiome-mediated evolution of the host genome.</title>
        <authorList>
            <person name="Chaturvedi A."/>
            <person name="Li X."/>
            <person name="Dhandapani V."/>
            <person name="Marshall H."/>
            <person name="Kissane S."/>
            <person name="Cuenca-Cambronero M."/>
            <person name="Asole G."/>
            <person name="Calvet F."/>
            <person name="Ruiz-Romero M."/>
            <person name="Marangio P."/>
            <person name="Guigo R."/>
            <person name="Rago D."/>
            <person name="Mirbahai L."/>
            <person name="Eastwood N."/>
            <person name="Colbourne J.K."/>
            <person name="Zhou J."/>
            <person name="Mallon E."/>
            <person name="Orsini L."/>
        </authorList>
    </citation>
    <scope>NUCLEOTIDE SEQUENCE [LARGE SCALE GENOMIC DNA]</scope>
    <source>
        <strain evidence="1">LRV0_1</strain>
    </source>
</reference>
<protein>
    <submittedName>
        <fullName evidence="1">Uncharacterized protein</fullName>
    </submittedName>
</protein>
<name>A0ABQ9Z151_9CRUS</name>
<keyword evidence="2" id="KW-1185">Reference proteome</keyword>
<dbReference type="Proteomes" id="UP001234178">
    <property type="component" value="Unassembled WGS sequence"/>
</dbReference>
<evidence type="ECO:0000313" key="2">
    <source>
        <dbReference type="Proteomes" id="UP001234178"/>
    </source>
</evidence>
<accession>A0ABQ9Z151</accession>
<sequence length="68" mass="7549">MRVSWVGEKGSALVLENPSYPRIVARNSRPWAIRVACLPKWVGWADLMGKPGIPTAMENDDLQSAKLN</sequence>
<organism evidence="1 2">
    <name type="scientific">Daphnia magna</name>
    <dbReference type="NCBI Taxonomy" id="35525"/>
    <lineage>
        <taxon>Eukaryota</taxon>
        <taxon>Metazoa</taxon>
        <taxon>Ecdysozoa</taxon>
        <taxon>Arthropoda</taxon>
        <taxon>Crustacea</taxon>
        <taxon>Branchiopoda</taxon>
        <taxon>Diplostraca</taxon>
        <taxon>Cladocera</taxon>
        <taxon>Anomopoda</taxon>
        <taxon>Daphniidae</taxon>
        <taxon>Daphnia</taxon>
    </lineage>
</organism>
<comment type="caution">
    <text evidence="1">The sequence shown here is derived from an EMBL/GenBank/DDBJ whole genome shotgun (WGS) entry which is preliminary data.</text>
</comment>
<gene>
    <name evidence="1" type="ORF">OUZ56_011794</name>
</gene>
<dbReference type="EMBL" id="JAOYFB010000002">
    <property type="protein sequence ID" value="KAK4006636.1"/>
    <property type="molecule type" value="Genomic_DNA"/>
</dbReference>
<proteinExistence type="predicted"/>
<evidence type="ECO:0000313" key="1">
    <source>
        <dbReference type="EMBL" id="KAK4006636.1"/>
    </source>
</evidence>